<dbReference type="GO" id="GO:0004519">
    <property type="term" value="F:endonuclease activity"/>
    <property type="evidence" value="ECO:0007669"/>
    <property type="project" value="UniProtKB-KW"/>
</dbReference>
<evidence type="ECO:0000313" key="4">
    <source>
        <dbReference type="Proteomes" id="UP000538929"/>
    </source>
</evidence>
<protein>
    <submittedName>
        <fullName evidence="3">Uma2 family endonuclease</fullName>
    </submittedName>
</protein>
<dbReference type="CDD" id="cd06260">
    <property type="entry name" value="DUF820-like"/>
    <property type="match status" value="1"/>
</dbReference>
<feature type="domain" description="Putative restriction endonuclease" evidence="2">
    <location>
        <begin position="37"/>
        <end position="207"/>
    </location>
</feature>
<accession>A0A7W3Y330</accession>
<keyword evidence="3" id="KW-0255">Endonuclease</keyword>
<keyword evidence="4" id="KW-1185">Reference proteome</keyword>
<name>A0A7W3Y330_9ACTN</name>
<dbReference type="Pfam" id="PF05685">
    <property type="entry name" value="Uma2"/>
    <property type="match status" value="1"/>
</dbReference>
<dbReference type="InterPro" id="IPR012296">
    <property type="entry name" value="Nuclease_put_TT1808"/>
</dbReference>
<dbReference type="AlphaFoldDB" id="A0A7W3Y330"/>
<feature type="compositionally biased region" description="Low complexity" evidence="1">
    <location>
        <begin position="1"/>
        <end position="13"/>
    </location>
</feature>
<dbReference type="InterPro" id="IPR008538">
    <property type="entry name" value="Uma2"/>
</dbReference>
<dbReference type="EMBL" id="VKHT01000647">
    <property type="protein sequence ID" value="MBB0245892.1"/>
    <property type="molecule type" value="Genomic_DNA"/>
</dbReference>
<keyword evidence="3" id="KW-0540">Nuclease</keyword>
<feature type="region of interest" description="Disordered" evidence="1">
    <location>
        <begin position="1"/>
        <end position="46"/>
    </location>
</feature>
<dbReference type="SUPFAM" id="SSF52980">
    <property type="entry name" value="Restriction endonuclease-like"/>
    <property type="match status" value="1"/>
</dbReference>
<evidence type="ECO:0000256" key="1">
    <source>
        <dbReference type="SAM" id="MobiDB-lite"/>
    </source>
</evidence>
<proteinExistence type="predicted"/>
<evidence type="ECO:0000259" key="2">
    <source>
        <dbReference type="Pfam" id="PF05685"/>
    </source>
</evidence>
<sequence length="211" mass="22846">MDFTPPVARSSPRGGRRRESVPVTSGTRRYDATTEPEDFEERNAGVPEGWRVELIDGETHVSPPPDGCHGETVAEVARGITLGAVDTRLRVYTGVGLRIPGRGRPDRFIPDVVVAPKGSFATSAEYHAPDAVVLVGEVTSSSTADRDRGPKRRGYARAGTPAYLLVDLTTAETILLSEPVGDEYRTHRRVPLAASLRLPPPLDFTLDTADF</sequence>
<evidence type="ECO:0000313" key="3">
    <source>
        <dbReference type="EMBL" id="MBB0245892.1"/>
    </source>
</evidence>
<gene>
    <name evidence="3" type="ORF">FNQ90_17700</name>
</gene>
<dbReference type="PANTHER" id="PTHR35400:SF3">
    <property type="entry name" value="SLL1072 PROTEIN"/>
    <property type="match status" value="1"/>
</dbReference>
<dbReference type="PANTHER" id="PTHR35400">
    <property type="entry name" value="SLR1083 PROTEIN"/>
    <property type="match status" value="1"/>
</dbReference>
<dbReference type="Gene3D" id="3.90.1570.10">
    <property type="entry name" value="tt1808, chain A"/>
    <property type="match status" value="1"/>
</dbReference>
<organism evidence="3 4">
    <name type="scientific">Streptomyces alkaliphilus</name>
    <dbReference type="NCBI Taxonomy" id="1472722"/>
    <lineage>
        <taxon>Bacteria</taxon>
        <taxon>Bacillati</taxon>
        <taxon>Actinomycetota</taxon>
        <taxon>Actinomycetes</taxon>
        <taxon>Kitasatosporales</taxon>
        <taxon>Streptomycetaceae</taxon>
        <taxon>Streptomyces</taxon>
    </lineage>
</organism>
<keyword evidence="3" id="KW-0378">Hydrolase</keyword>
<comment type="caution">
    <text evidence="3">The sequence shown here is derived from an EMBL/GenBank/DDBJ whole genome shotgun (WGS) entry which is preliminary data.</text>
</comment>
<dbReference type="InterPro" id="IPR011335">
    <property type="entry name" value="Restrct_endonuc-II-like"/>
</dbReference>
<dbReference type="Proteomes" id="UP000538929">
    <property type="component" value="Unassembled WGS sequence"/>
</dbReference>
<reference evidence="4" key="1">
    <citation type="submission" date="2019-10" db="EMBL/GenBank/DDBJ databases">
        <title>Streptomyces sp. nov., a novel actinobacterium isolated from alkaline environment.</title>
        <authorList>
            <person name="Golinska P."/>
        </authorList>
    </citation>
    <scope>NUCLEOTIDE SEQUENCE [LARGE SCALE GENOMIC DNA]</scope>
    <source>
        <strain evidence="4">DSM 42118</strain>
    </source>
</reference>